<dbReference type="EMBL" id="GGEC01002678">
    <property type="protein sequence ID" value="MBW83161.1"/>
    <property type="molecule type" value="Transcribed_RNA"/>
</dbReference>
<reference evidence="1" key="1">
    <citation type="submission" date="2018-02" db="EMBL/GenBank/DDBJ databases">
        <title>Rhizophora mucronata_Transcriptome.</title>
        <authorList>
            <person name="Meera S.P."/>
            <person name="Sreeshan A."/>
            <person name="Augustine A."/>
        </authorList>
    </citation>
    <scope>NUCLEOTIDE SEQUENCE</scope>
    <source>
        <tissue evidence="1">Leaf</tissue>
    </source>
</reference>
<name>A0A2P2IPL4_RHIMU</name>
<dbReference type="EMBL" id="GGEC01002679">
    <property type="protein sequence ID" value="MBW83162.1"/>
    <property type="molecule type" value="Transcribed_RNA"/>
</dbReference>
<sequence length="122" mass="13786">MTQQTTTFLHSIPKPVLNKLGNSHFYSLLIRKFSNITIRNLNSGFAKMGREEIEIGLAIFSDPIFASPPIIHEACQHHGFVLCHISFHKLIVAQLPPIHLFHLASYLYPHLQFLPIFPAASS</sequence>
<evidence type="ECO:0000313" key="1">
    <source>
        <dbReference type="EMBL" id="MBW83161.1"/>
    </source>
</evidence>
<dbReference type="AlphaFoldDB" id="A0A2P2IPL4"/>
<organism evidence="1">
    <name type="scientific">Rhizophora mucronata</name>
    <name type="common">Asiatic mangrove</name>
    <dbReference type="NCBI Taxonomy" id="61149"/>
    <lineage>
        <taxon>Eukaryota</taxon>
        <taxon>Viridiplantae</taxon>
        <taxon>Streptophyta</taxon>
        <taxon>Embryophyta</taxon>
        <taxon>Tracheophyta</taxon>
        <taxon>Spermatophyta</taxon>
        <taxon>Magnoliopsida</taxon>
        <taxon>eudicotyledons</taxon>
        <taxon>Gunneridae</taxon>
        <taxon>Pentapetalae</taxon>
        <taxon>rosids</taxon>
        <taxon>fabids</taxon>
        <taxon>Malpighiales</taxon>
        <taxon>Rhizophoraceae</taxon>
        <taxon>Rhizophora</taxon>
    </lineage>
</organism>
<protein>
    <submittedName>
        <fullName evidence="1">JmjC domain-containing protein 4</fullName>
    </submittedName>
</protein>
<accession>A0A2P2IPL4</accession>
<proteinExistence type="predicted"/>